<name>A0AA88HF04_ARTSF</name>
<dbReference type="AlphaFoldDB" id="A0AA88HF04"/>
<evidence type="ECO:0000256" key="5">
    <source>
        <dbReference type="ARBA" id="ARBA00023212"/>
    </source>
</evidence>
<gene>
    <name evidence="6" type="ORF">QYM36_015447</name>
</gene>
<evidence type="ECO:0000313" key="6">
    <source>
        <dbReference type="EMBL" id="KAK2707748.1"/>
    </source>
</evidence>
<reference evidence="6" key="1">
    <citation type="submission" date="2023-07" db="EMBL/GenBank/DDBJ databases">
        <title>Chromosome-level genome assembly of Artemia franciscana.</title>
        <authorList>
            <person name="Jo E."/>
        </authorList>
    </citation>
    <scope>NUCLEOTIDE SEQUENCE</scope>
    <source>
        <tissue evidence="6">Whole body</tissue>
    </source>
</reference>
<protein>
    <recommendedName>
        <fullName evidence="3">KIF-binding protein</fullName>
    </recommendedName>
</protein>
<keyword evidence="5" id="KW-0206">Cytoskeleton</keyword>
<dbReference type="InterPro" id="IPR022083">
    <property type="entry name" value="KBP"/>
</dbReference>
<comment type="subcellular location">
    <subcellularLocation>
        <location evidence="1">Cytoplasm</location>
        <location evidence="1">Cytoskeleton</location>
    </subcellularLocation>
</comment>
<dbReference type="GO" id="GO:0000226">
    <property type="term" value="P:microtubule cytoskeleton organization"/>
    <property type="evidence" value="ECO:0007669"/>
    <property type="project" value="TreeGrafter"/>
</dbReference>
<keyword evidence="4" id="KW-0963">Cytoplasm</keyword>
<comment type="caution">
    <text evidence="6">The sequence shown here is derived from an EMBL/GenBank/DDBJ whole genome shotgun (WGS) entry which is preliminary data.</text>
</comment>
<keyword evidence="7" id="KW-1185">Reference proteome</keyword>
<dbReference type="Gene3D" id="1.25.40.10">
    <property type="entry name" value="Tetratricopeptide repeat domain"/>
    <property type="match status" value="1"/>
</dbReference>
<accession>A0AA88HF04</accession>
<evidence type="ECO:0000256" key="4">
    <source>
        <dbReference type="ARBA" id="ARBA00022490"/>
    </source>
</evidence>
<dbReference type="GO" id="GO:0005856">
    <property type="term" value="C:cytoskeleton"/>
    <property type="evidence" value="ECO:0007669"/>
    <property type="project" value="UniProtKB-SubCell"/>
</dbReference>
<sequence length="561" mass="64864">MIEAASVYSHYESLIENSVKDPETDPYRSKYKAICCLNGFLDVMTTFGTIKQGFESSPNELHILCLRAAVLFLVGKLKCETNEAGIAETLLLESLSKASATLDVQKTLQLKLSILNQLGLIYCDLSKHEQAEGVLLEAISLYEETKNMSDKLWCVKDIFYGKIVDQNVSDDNLESENTLTLYYIAQVYQHLGKSSESAKYCSLTLRKQLERGVTDTIYWALNCATLSQYFASRNFFEEARHHLAAASWMMEKISLEVQENNEGLERYHYRLADIQRCWAKYDLLLIDHSWELVQETPVEKHELHFNCPRFPEAEIARFEDVPFQTARTFEEARVIFLHGQKMLNAAKSYYSLEDRATDYFEIVQEHSHLYRSLAKFEVDNGRESKMHRRRIDMLEDILKVMNKTLYLNVAQQIYFELGETYSDLFALKLEKVEALKKLHDHATLPAVVKANQVAEKAIKVFTEFLDLYRDKNGKIPESLGEDNIRPVLLARFYIGRFTSKFYSTDTKKIIQSFRSAIEHFEYVIQYCANSKLAKDLLSEELPVCTEMVQLLSLKIQRIVNP</sequence>
<dbReference type="GO" id="GO:0021952">
    <property type="term" value="P:central nervous system projection neuron axonogenesis"/>
    <property type="evidence" value="ECO:0007669"/>
    <property type="project" value="TreeGrafter"/>
</dbReference>
<dbReference type="GO" id="GO:1990535">
    <property type="term" value="P:neuron projection maintenance"/>
    <property type="evidence" value="ECO:0007669"/>
    <property type="project" value="TreeGrafter"/>
</dbReference>
<dbReference type="PANTHER" id="PTHR46321:SF1">
    <property type="entry name" value="KIF-BINDING PROTEIN"/>
    <property type="match status" value="1"/>
</dbReference>
<proteinExistence type="inferred from homology"/>
<dbReference type="Pfam" id="PF12309">
    <property type="entry name" value="KBP_C"/>
    <property type="match status" value="1"/>
</dbReference>
<dbReference type="EMBL" id="JAVRJZ010000019">
    <property type="protein sequence ID" value="KAK2707748.1"/>
    <property type="molecule type" value="Genomic_DNA"/>
</dbReference>
<organism evidence="6 7">
    <name type="scientific">Artemia franciscana</name>
    <name type="common">Brine shrimp</name>
    <name type="synonym">Artemia sanfranciscana</name>
    <dbReference type="NCBI Taxonomy" id="6661"/>
    <lineage>
        <taxon>Eukaryota</taxon>
        <taxon>Metazoa</taxon>
        <taxon>Ecdysozoa</taxon>
        <taxon>Arthropoda</taxon>
        <taxon>Crustacea</taxon>
        <taxon>Branchiopoda</taxon>
        <taxon>Anostraca</taxon>
        <taxon>Artemiidae</taxon>
        <taxon>Artemia</taxon>
    </lineage>
</organism>
<dbReference type="SUPFAM" id="SSF48452">
    <property type="entry name" value="TPR-like"/>
    <property type="match status" value="1"/>
</dbReference>
<dbReference type="InterPro" id="IPR011990">
    <property type="entry name" value="TPR-like_helical_dom_sf"/>
</dbReference>
<evidence type="ECO:0000256" key="2">
    <source>
        <dbReference type="ARBA" id="ARBA00010305"/>
    </source>
</evidence>
<evidence type="ECO:0000256" key="1">
    <source>
        <dbReference type="ARBA" id="ARBA00004245"/>
    </source>
</evidence>
<comment type="similarity">
    <text evidence="2">Belongs to the KIF-binding protein family.</text>
</comment>
<dbReference type="PANTHER" id="PTHR46321">
    <property type="entry name" value="KIF1-BINDING PROTEIN"/>
    <property type="match status" value="1"/>
</dbReference>
<evidence type="ECO:0000256" key="3">
    <source>
        <dbReference type="ARBA" id="ARBA00016840"/>
    </source>
</evidence>
<dbReference type="Proteomes" id="UP001187531">
    <property type="component" value="Unassembled WGS sequence"/>
</dbReference>
<evidence type="ECO:0000313" key="7">
    <source>
        <dbReference type="Proteomes" id="UP001187531"/>
    </source>
</evidence>